<sequence length="69" mass="7753">MAISFALKPRRTDRAYVSLLILQYVMFSFISEILTVIGMDFSQQQILSSSLRSLVTTEPLVTLVTAARN</sequence>
<organism evidence="2 3">
    <name type="scientific">Triparma verrucosa</name>
    <dbReference type="NCBI Taxonomy" id="1606542"/>
    <lineage>
        <taxon>Eukaryota</taxon>
        <taxon>Sar</taxon>
        <taxon>Stramenopiles</taxon>
        <taxon>Ochrophyta</taxon>
        <taxon>Bolidophyceae</taxon>
        <taxon>Parmales</taxon>
        <taxon>Triparmaceae</taxon>
        <taxon>Triparma</taxon>
    </lineage>
</organism>
<evidence type="ECO:0000256" key="1">
    <source>
        <dbReference type="SAM" id="Phobius"/>
    </source>
</evidence>
<keyword evidence="1" id="KW-0472">Membrane</keyword>
<evidence type="ECO:0000313" key="2">
    <source>
        <dbReference type="EMBL" id="GMI09036.1"/>
    </source>
</evidence>
<feature type="transmembrane region" description="Helical" evidence="1">
    <location>
        <begin position="15"/>
        <end position="37"/>
    </location>
</feature>
<proteinExistence type="predicted"/>
<keyword evidence="1" id="KW-0812">Transmembrane</keyword>
<accession>A0A9W7KRK7</accession>
<protein>
    <submittedName>
        <fullName evidence="2">Uncharacterized protein</fullName>
    </submittedName>
</protein>
<reference evidence="3" key="1">
    <citation type="journal article" date="2023" name="Commun. Biol.">
        <title>Genome analysis of Parmales, the sister group of diatoms, reveals the evolutionary specialization of diatoms from phago-mixotrophs to photoautotrophs.</title>
        <authorList>
            <person name="Ban H."/>
            <person name="Sato S."/>
            <person name="Yoshikawa S."/>
            <person name="Yamada K."/>
            <person name="Nakamura Y."/>
            <person name="Ichinomiya M."/>
            <person name="Sato N."/>
            <person name="Blanc-Mathieu R."/>
            <person name="Endo H."/>
            <person name="Kuwata A."/>
            <person name="Ogata H."/>
        </authorList>
    </citation>
    <scope>NUCLEOTIDE SEQUENCE [LARGE SCALE GENOMIC DNA]</scope>
    <source>
        <strain evidence="3">NIES 3699</strain>
    </source>
</reference>
<gene>
    <name evidence="2" type="ORF">TrVE_jg12369</name>
</gene>
<dbReference type="Proteomes" id="UP001165160">
    <property type="component" value="Unassembled WGS sequence"/>
</dbReference>
<dbReference type="EMBL" id="BRXX01000392">
    <property type="protein sequence ID" value="GMI09036.1"/>
    <property type="molecule type" value="Genomic_DNA"/>
</dbReference>
<evidence type="ECO:0000313" key="3">
    <source>
        <dbReference type="Proteomes" id="UP001165160"/>
    </source>
</evidence>
<comment type="caution">
    <text evidence="2">The sequence shown here is derived from an EMBL/GenBank/DDBJ whole genome shotgun (WGS) entry which is preliminary data.</text>
</comment>
<dbReference type="AlphaFoldDB" id="A0A9W7KRK7"/>
<keyword evidence="3" id="KW-1185">Reference proteome</keyword>
<keyword evidence="1" id="KW-1133">Transmembrane helix</keyword>
<name>A0A9W7KRK7_9STRA</name>